<keyword evidence="1" id="KW-0378">Hydrolase</keyword>
<name>A0ABT3T1E9_9GAMM</name>
<dbReference type="InterPro" id="IPR011330">
    <property type="entry name" value="Glyco_hydro/deAcase_b/a-brl"/>
</dbReference>
<dbReference type="InterPro" id="IPR005501">
    <property type="entry name" value="LamB/YcsF/PxpA-like"/>
</dbReference>
<accession>A0ABT3T1E9</accession>
<reference evidence="1" key="1">
    <citation type="submission" date="2019-02" db="EMBL/GenBank/DDBJ databases">
        <authorList>
            <person name="Li S.-H."/>
        </authorList>
    </citation>
    <scope>NUCLEOTIDE SEQUENCE</scope>
    <source>
        <strain evidence="1">IMCC11814</strain>
    </source>
</reference>
<dbReference type="Gene3D" id="3.20.20.370">
    <property type="entry name" value="Glycoside hydrolase/deacetylase"/>
    <property type="match status" value="1"/>
</dbReference>
<sequence length="243" mass="26170">MQLNCDLGESDGNWQDGPESQVMPYIDLANIACGYHAGDPETLQRTLALAGEHNVAVGAHPSYADRAGFGRRSMSLQTTEIIAMLHYQIGALEGMALCQGLMLSYIKPHGALYHDMMASPRVREAVFEAVASYHRALPLIMQATARANAHRNEAQSVGINLWFEAFADRRYADDGSLLPRDKSGAVLDQQATLDQATQLCREGTVTTASGAALTISADTLCLHGDNPEAVNAIAALHALIHSR</sequence>
<evidence type="ECO:0000313" key="2">
    <source>
        <dbReference type="Proteomes" id="UP001143304"/>
    </source>
</evidence>
<dbReference type="SUPFAM" id="SSF88713">
    <property type="entry name" value="Glycoside hydrolase/deacetylase"/>
    <property type="match status" value="1"/>
</dbReference>
<evidence type="ECO:0000313" key="1">
    <source>
        <dbReference type="EMBL" id="MCX2976093.1"/>
    </source>
</evidence>
<dbReference type="GO" id="GO:0017168">
    <property type="term" value="F:5-oxoprolinase (ATP-hydrolyzing) activity"/>
    <property type="evidence" value="ECO:0007669"/>
    <property type="project" value="UniProtKB-EC"/>
</dbReference>
<dbReference type="RefSeq" id="WP_279247846.1">
    <property type="nucleotide sequence ID" value="NZ_SHNO01000001.1"/>
</dbReference>
<proteinExistence type="predicted"/>
<organism evidence="1 2">
    <name type="scientific">Candidatus Marimicrobium litorale</name>
    <dbReference type="NCBI Taxonomy" id="2518991"/>
    <lineage>
        <taxon>Bacteria</taxon>
        <taxon>Pseudomonadati</taxon>
        <taxon>Pseudomonadota</taxon>
        <taxon>Gammaproteobacteria</taxon>
        <taxon>Cellvibrionales</taxon>
        <taxon>Halieaceae</taxon>
        <taxon>Marimicrobium</taxon>
    </lineage>
</organism>
<dbReference type="PANTHER" id="PTHR30292:SF0">
    <property type="entry name" value="5-OXOPROLINASE SUBUNIT A"/>
    <property type="match status" value="1"/>
</dbReference>
<dbReference type="NCBIfam" id="NF003814">
    <property type="entry name" value="PRK05406.1-3"/>
    <property type="match status" value="1"/>
</dbReference>
<keyword evidence="2" id="KW-1185">Reference proteome</keyword>
<dbReference type="CDD" id="cd10787">
    <property type="entry name" value="LamB_YcsF_like"/>
    <property type="match status" value="1"/>
</dbReference>
<gene>
    <name evidence="1" type="primary">pxpA</name>
    <name evidence="1" type="ORF">EYC82_01815</name>
</gene>
<dbReference type="EC" id="3.5.2.9" evidence="1"/>
<comment type="caution">
    <text evidence="1">The sequence shown here is derived from an EMBL/GenBank/DDBJ whole genome shotgun (WGS) entry which is preliminary data.</text>
</comment>
<dbReference type="NCBIfam" id="NF003816">
    <property type="entry name" value="PRK05406.1-5"/>
    <property type="match status" value="1"/>
</dbReference>
<protein>
    <submittedName>
        <fullName evidence="1">5-oxoprolinase subunit PxpA</fullName>
        <ecNumber evidence="1">3.5.2.9</ecNumber>
    </submittedName>
</protein>
<dbReference type="Proteomes" id="UP001143304">
    <property type="component" value="Unassembled WGS sequence"/>
</dbReference>
<dbReference type="EMBL" id="SHNO01000001">
    <property type="protein sequence ID" value="MCX2976093.1"/>
    <property type="molecule type" value="Genomic_DNA"/>
</dbReference>
<dbReference type="PANTHER" id="PTHR30292">
    <property type="entry name" value="UNCHARACTERIZED PROTEIN YBGL-RELATED"/>
    <property type="match status" value="1"/>
</dbReference>
<dbReference type="Pfam" id="PF03746">
    <property type="entry name" value="LamB_YcsF"/>
    <property type="match status" value="1"/>
</dbReference>